<dbReference type="Gene3D" id="1.10.530.10">
    <property type="match status" value="1"/>
</dbReference>
<dbReference type="RefSeq" id="WP_063950336.1">
    <property type="nucleotide sequence ID" value="NZ_LXPS01000036.1"/>
</dbReference>
<dbReference type="Pfam" id="PF01471">
    <property type="entry name" value="PG_binding_1"/>
    <property type="match status" value="1"/>
</dbReference>
<evidence type="ECO:0000313" key="5">
    <source>
        <dbReference type="Proteomes" id="UP000077098"/>
    </source>
</evidence>
<proteinExistence type="predicted"/>
<feature type="chain" id="PRO_5008053008" evidence="1">
    <location>
        <begin position="32"/>
        <end position="407"/>
    </location>
</feature>
<feature type="domain" description="Peptidoglycan binding-like" evidence="2">
    <location>
        <begin position="355"/>
        <end position="405"/>
    </location>
</feature>
<gene>
    <name evidence="4" type="ORF">A7J57_09930</name>
</gene>
<dbReference type="InterPro" id="IPR011970">
    <property type="entry name" value="MltB_2"/>
</dbReference>
<dbReference type="InterPro" id="IPR036366">
    <property type="entry name" value="PGBDSf"/>
</dbReference>
<keyword evidence="1" id="KW-0732">Signal</keyword>
<dbReference type="EMBL" id="LXPS01000036">
    <property type="protein sequence ID" value="OAE40771.1"/>
    <property type="molecule type" value="Genomic_DNA"/>
</dbReference>
<dbReference type="NCBIfam" id="TIGR02283">
    <property type="entry name" value="MltB_2"/>
    <property type="match status" value="1"/>
</dbReference>
<evidence type="ECO:0000256" key="1">
    <source>
        <dbReference type="SAM" id="SignalP"/>
    </source>
</evidence>
<sequence length="407" mass="45045">MTKMILSDVRKFGCMVFAGLAISLAPVAAKADQGFRQWINQFYATAAKEGISKATYQKAFAGVSEPDPDALRKATFQPEFTTQIWDYLDSRVNPYTVRIGREMKMKHAATLNWIERNFNVDKHIILAIWSMESNYGAVLEKPERLHNIPQALATLAYSDPKRAKFARTQLIAALKILQAGDVTPKQLTGSWAGAMGHTQFIPTSYLLYAVDADGNGKRDIWHSVPDALATAANLLAKNGWEPGRTWGYETAVPRGGARYEGQTKTIAEWAKLGFTRPNGKSFTRGTDRAMLKLQGGANGPGFLMMKNFFTIKKYNASDSYALAVGLLADEIAGYGGMQQKWPRPDGTLDIREKFELQTRMKELGYYDGEVDGNFGSGSKAAISAIQSRMGMETDGQPSQRLLRALRN</sequence>
<dbReference type="FunFam" id="1.10.8.350:FF:000001">
    <property type="entry name" value="Lytic murein transglycosylase B"/>
    <property type="match status" value="1"/>
</dbReference>
<organism evidence="4 5">
    <name type="scientific">Agrobacterium tumefaciens</name>
    <dbReference type="NCBI Taxonomy" id="358"/>
    <lineage>
        <taxon>Bacteria</taxon>
        <taxon>Pseudomonadati</taxon>
        <taxon>Pseudomonadota</taxon>
        <taxon>Alphaproteobacteria</taxon>
        <taxon>Hyphomicrobiales</taxon>
        <taxon>Rhizobiaceae</taxon>
        <taxon>Rhizobium/Agrobacterium group</taxon>
        <taxon>Agrobacterium</taxon>
        <taxon>Agrobacterium tumefaciens complex</taxon>
    </lineage>
</organism>
<protein>
    <submittedName>
        <fullName evidence="4">Lytic transglycosylase</fullName>
    </submittedName>
</protein>
<dbReference type="Gene3D" id="1.10.8.350">
    <property type="entry name" value="Bacterial muramidase"/>
    <property type="match status" value="1"/>
</dbReference>
<dbReference type="InterPro" id="IPR023346">
    <property type="entry name" value="Lysozyme-like_dom_sf"/>
</dbReference>
<comment type="caution">
    <text evidence="4">The sequence shown here is derived from an EMBL/GenBank/DDBJ whole genome shotgun (WGS) entry which is preliminary data.</text>
</comment>
<evidence type="ECO:0000313" key="4">
    <source>
        <dbReference type="EMBL" id="OAE40771.1"/>
    </source>
</evidence>
<dbReference type="InterPro" id="IPR031304">
    <property type="entry name" value="SLT_2"/>
</dbReference>
<feature type="signal peptide" evidence="1">
    <location>
        <begin position="1"/>
        <end position="31"/>
    </location>
</feature>
<dbReference type="Proteomes" id="UP000077098">
    <property type="component" value="Unassembled WGS sequence"/>
</dbReference>
<accession>A0A176X2W9</accession>
<dbReference type="InterPro" id="IPR002477">
    <property type="entry name" value="Peptidoglycan-bd-like"/>
</dbReference>
<evidence type="ECO:0000259" key="2">
    <source>
        <dbReference type="Pfam" id="PF01471"/>
    </source>
</evidence>
<reference evidence="4 5" key="1">
    <citation type="submission" date="2016-05" db="EMBL/GenBank/DDBJ databases">
        <authorList>
            <person name="Lavstsen T."/>
            <person name="Jespersen J.S."/>
        </authorList>
    </citation>
    <scope>NUCLEOTIDE SEQUENCE [LARGE SCALE GENOMIC DNA]</scope>
    <source>
        <strain evidence="4 5">KCJ1736</strain>
    </source>
</reference>
<name>A0A176X2W9_AGRTU</name>
<dbReference type="Pfam" id="PF13406">
    <property type="entry name" value="SLT_2"/>
    <property type="match status" value="1"/>
</dbReference>
<dbReference type="GO" id="GO:0008933">
    <property type="term" value="F:peptidoglycan lytic transglycosylase activity"/>
    <property type="evidence" value="ECO:0007669"/>
    <property type="project" value="TreeGrafter"/>
</dbReference>
<dbReference type="PANTHER" id="PTHR30163:SF8">
    <property type="entry name" value="LYTIC MUREIN TRANSGLYCOSYLASE"/>
    <property type="match status" value="1"/>
</dbReference>
<dbReference type="SUPFAM" id="SSF53955">
    <property type="entry name" value="Lysozyme-like"/>
    <property type="match status" value="1"/>
</dbReference>
<dbReference type="GO" id="GO:0009253">
    <property type="term" value="P:peptidoglycan catabolic process"/>
    <property type="evidence" value="ECO:0007669"/>
    <property type="project" value="TreeGrafter"/>
</dbReference>
<feature type="domain" description="Transglycosylase SLT" evidence="3">
    <location>
        <begin position="35"/>
        <end position="329"/>
    </location>
</feature>
<dbReference type="Gene3D" id="1.10.101.10">
    <property type="entry name" value="PGBD-like superfamily/PGBD"/>
    <property type="match status" value="1"/>
</dbReference>
<dbReference type="SUPFAM" id="SSF47090">
    <property type="entry name" value="PGBD-like"/>
    <property type="match status" value="1"/>
</dbReference>
<dbReference type="InterPro" id="IPR036365">
    <property type="entry name" value="PGBD-like_sf"/>
</dbReference>
<dbReference type="InterPro" id="IPR043426">
    <property type="entry name" value="MltB-like"/>
</dbReference>
<dbReference type="AlphaFoldDB" id="A0A176X2W9"/>
<dbReference type="PANTHER" id="PTHR30163">
    <property type="entry name" value="MEMBRANE-BOUND LYTIC MUREIN TRANSGLYCOSYLASE B"/>
    <property type="match status" value="1"/>
</dbReference>
<evidence type="ECO:0000259" key="3">
    <source>
        <dbReference type="Pfam" id="PF13406"/>
    </source>
</evidence>